<dbReference type="Pfam" id="PF05281">
    <property type="entry name" value="Secretogranin_V"/>
    <property type="match status" value="1"/>
</dbReference>
<keyword evidence="7" id="KW-1015">Disulfide bond</keyword>
<proteinExistence type="inferred from homology"/>
<keyword evidence="10" id="KW-0812">Transmembrane</keyword>
<evidence type="ECO:0000256" key="9">
    <source>
        <dbReference type="SAM" id="MobiDB-lite"/>
    </source>
</evidence>
<evidence type="ECO:0000256" key="5">
    <source>
        <dbReference type="ARBA" id="ARBA00022525"/>
    </source>
</evidence>
<dbReference type="GO" id="GO:0030234">
    <property type="term" value="F:enzyme regulator activity"/>
    <property type="evidence" value="ECO:0007669"/>
    <property type="project" value="TreeGrafter"/>
</dbReference>
<evidence type="ECO:0000256" key="1">
    <source>
        <dbReference type="ARBA" id="ARBA00004613"/>
    </source>
</evidence>
<keyword evidence="11" id="KW-1185">Reference proteome</keyword>
<name>A0A914HH70_GLORO</name>
<dbReference type="GO" id="GO:0030141">
    <property type="term" value="C:secretory granule"/>
    <property type="evidence" value="ECO:0007669"/>
    <property type="project" value="InterPro"/>
</dbReference>
<accession>A0A914HH70</accession>
<evidence type="ECO:0000256" key="7">
    <source>
        <dbReference type="ARBA" id="ARBA00023157"/>
    </source>
</evidence>
<keyword evidence="5" id="KW-0964">Secreted</keyword>
<keyword evidence="10" id="KW-1133">Transmembrane helix</keyword>
<dbReference type="GO" id="GO:0046883">
    <property type="term" value="P:regulation of hormone secretion"/>
    <property type="evidence" value="ECO:0007669"/>
    <property type="project" value="TreeGrafter"/>
</dbReference>
<dbReference type="PANTHER" id="PTHR12738:SF0">
    <property type="entry name" value="NEUROENDOCRINE PROTEIN 7B2"/>
    <property type="match status" value="1"/>
</dbReference>
<keyword evidence="8" id="KW-0143">Chaperone</keyword>
<dbReference type="WBParaSite" id="Gr19_v10_g17137.t2">
    <property type="protein sequence ID" value="Gr19_v10_g17137.t2"/>
    <property type="gene ID" value="Gr19_v10_g17137"/>
</dbReference>
<keyword evidence="4" id="KW-0813">Transport</keyword>
<evidence type="ECO:0000256" key="2">
    <source>
        <dbReference type="ARBA" id="ARBA00006348"/>
    </source>
</evidence>
<dbReference type="GO" id="GO:0005576">
    <property type="term" value="C:extracellular region"/>
    <property type="evidence" value="ECO:0007669"/>
    <property type="project" value="UniProtKB-SubCell"/>
</dbReference>
<dbReference type="InterPro" id="IPR007945">
    <property type="entry name" value="Secretogranin_V"/>
</dbReference>
<keyword evidence="10" id="KW-0472">Membrane</keyword>
<keyword evidence="6" id="KW-0732">Signal</keyword>
<dbReference type="GO" id="GO:0007218">
    <property type="term" value="P:neuropeptide signaling pathway"/>
    <property type="evidence" value="ECO:0007669"/>
    <property type="project" value="InterPro"/>
</dbReference>
<evidence type="ECO:0000256" key="8">
    <source>
        <dbReference type="ARBA" id="ARBA00023186"/>
    </source>
</evidence>
<dbReference type="PANTHER" id="PTHR12738">
    <property type="entry name" value="NEUROENDOCRINE PROTEIN 7B2"/>
    <property type="match status" value="1"/>
</dbReference>
<comment type="subcellular location">
    <subcellularLocation>
        <location evidence="1">Secreted</location>
    </subcellularLocation>
</comment>
<sequence>MESAENAPGVELWPPVLRNAAAFYPFMPSGNALAMPRATKFSRRTSGQKPSLQFNVNGAHSREHLALIGGNSHCFMGLKRKFVFGYKMILWATILLMALDIAFGGTNQMEFDQSAPMFPDSQFIDLISRDIESFSGPLGVGHKFMSDFLFNSIDPKVNGNNIFIILGGAGEGVQQLGPEGPFEQRQQVKSDNVLPAYCEPPNPCPIGYDEKDGCTEQFENTAEFSRSYQGQQQCLCDQEHMFNCPSKNNREEYEQDLEQLLANNGLHKSMIAKKFHLTRAEEPRRRKRSVAGFGQPQAHLSHSRYNPYLEGAPLKETPGSRGRKLPRAMSPTRKFTSRRAPFPDRFSSFI</sequence>
<evidence type="ECO:0000256" key="4">
    <source>
        <dbReference type="ARBA" id="ARBA00022448"/>
    </source>
</evidence>
<evidence type="ECO:0000256" key="6">
    <source>
        <dbReference type="ARBA" id="ARBA00022729"/>
    </source>
</evidence>
<protein>
    <recommendedName>
        <fullName evidence="3">Neuroendocrine protein 7B2</fullName>
    </recommendedName>
</protein>
<evidence type="ECO:0000256" key="10">
    <source>
        <dbReference type="SAM" id="Phobius"/>
    </source>
</evidence>
<dbReference type="Proteomes" id="UP000887572">
    <property type="component" value="Unplaced"/>
</dbReference>
<dbReference type="AlphaFoldDB" id="A0A914HH70"/>
<evidence type="ECO:0000256" key="3">
    <source>
        <dbReference type="ARBA" id="ARBA00019589"/>
    </source>
</evidence>
<evidence type="ECO:0000313" key="12">
    <source>
        <dbReference type="WBParaSite" id="Gr19_v10_g17137.t2"/>
    </source>
</evidence>
<comment type="similarity">
    <text evidence="2">Belongs to the 7B2 family.</text>
</comment>
<evidence type="ECO:0000313" key="11">
    <source>
        <dbReference type="Proteomes" id="UP000887572"/>
    </source>
</evidence>
<feature type="region of interest" description="Disordered" evidence="9">
    <location>
        <begin position="279"/>
        <end position="350"/>
    </location>
</feature>
<organism evidence="11 12">
    <name type="scientific">Globodera rostochiensis</name>
    <name type="common">Golden nematode worm</name>
    <name type="synonym">Heterodera rostochiensis</name>
    <dbReference type="NCBI Taxonomy" id="31243"/>
    <lineage>
        <taxon>Eukaryota</taxon>
        <taxon>Metazoa</taxon>
        <taxon>Ecdysozoa</taxon>
        <taxon>Nematoda</taxon>
        <taxon>Chromadorea</taxon>
        <taxon>Rhabditida</taxon>
        <taxon>Tylenchina</taxon>
        <taxon>Tylenchomorpha</taxon>
        <taxon>Tylenchoidea</taxon>
        <taxon>Heteroderidae</taxon>
        <taxon>Heteroderinae</taxon>
        <taxon>Globodera</taxon>
    </lineage>
</organism>
<reference evidence="12" key="1">
    <citation type="submission" date="2022-11" db="UniProtKB">
        <authorList>
            <consortium name="WormBaseParasite"/>
        </authorList>
    </citation>
    <scope>IDENTIFICATION</scope>
</reference>
<feature type="transmembrane region" description="Helical" evidence="10">
    <location>
        <begin position="88"/>
        <end position="106"/>
    </location>
</feature>